<dbReference type="AlphaFoldDB" id="A0A9P3B704"/>
<feature type="compositionally biased region" description="Low complexity" evidence="1">
    <location>
        <begin position="54"/>
        <end position="63"/>
    </location>
</feature>
<feature type="region of interest" description="Disordered" evidence="1">
    <location>
        <begin position="54"/>
        <end position="86"/>
    </location>
</feature>
<dbReference type="RefSeq" id="XP_043155937.1">
    <property type="nucleotide sequence ID" value="XM_043300002.1"/>
</dbReference>
<gene>
    <name evidence="2" type="ORF">Asppvi_004046</name>
</gene>
<accession>A0A9P3B704</accession>
<feature type="compositionally biased region" description="Low complexity" evidence="1">
    <location>
        <begin position="70"/>
        <end position="86"/>
    </location>
</feature>
<dbReference type="GeneID" id="67002658"/>
<evidence type="ECO:0000313" key="3">
    <source>
        <dbReference type="Proteomes" id="UP001043456"/>
    </source>
</evidence>
<evidence type="ECO:0000313" key="2">
    <source>
        <dbReference type="EMBL" id="GIJ85190.1"/>
    </source>
</evidence>
<keyword evidence="3" id="KW-1185">Reference proteome</keyword>
<name>A0A9P3B704_9EURO</name>
<dbReference type="Proteomes" id="UP001043456">
    <property type="component" value="Unassembled WGS sequence"/>
</dbReference>
<sequence>MTMIAMMTVTMTAERFNNGMMHMISSPPAPCPLHYNAAASTSILSSATGTISATATNSARSSNGSGGNTGNSQPGNAQTTNNAAAGSAAPKAASVAAFVGLIGLAWL</sequence>
<evidence type="ECO:0000256" key="1">
    <source>
        <dbReference type="SAM" id="MobiDB-lite"/>
    </source>
</evidence>
<organism evidence="2 3">
    <name type="scientific">Aspergillus pseudoviridinutans</name>
    <dbReference type="NCBI Taxonomy" id="1517512"/>
    <lineage>
        <taxon>Eukaryota</taxon>
        <taxon>Fungi</taxon>
        <taxon>Dikarya</taxon>
        <taxon>Ascomycota</taxon>
        <taxon>Pezizomycotina</taxon>
        <taxon>Eurotiomycetes</taxon>
        <taxon>Eurotiomycetidae</taxon>
        <taxon>Eurotiales</taxon>
        <taxon>Aspergillaceae</taxon>
        <taxon>Aspergillus</taxon>
        <taxon>Aspergillus subgen. Fumigati</taxon>
    </lineage>
</organism>
<comment type="caution">
    <text evidence="2">The sequence shown here is derived from an EMBL/GenBank/DDBJ whole genome shotgun (WGS) entry which is preliminary data.</text>
</comment>
<protein>
    <submittedName>
        <fullName evidence="2">Uncharacterized protein</fullName>
    </submittedName>
</protein>
<proteinExistence type="predicted"/>
<reference evidence="2 3" key="1">
    <citation type="submission" date="2018-10" db="EMBL/GenBank/DDBJ databases">
        <title>Pan-genome distribution and transcriptional activeness of fungal secondary metabolism genes in Aspergillus section Fumigati.</title>
        <authorList>
            <person name="Takahashi H."/>
            <person name="Umemura M."/>
            <person name="Ninomiya A."/>
            <person name="Kusuya Y."/>
            <person name="Urayama S."/>
            <person name="Shimizu M."/>
            <person name="Watanabe A."/>
            <person name="Kamei K."/>
            <person name="Yaguchi T."/>
            <person name="Hagiwara D."/>
        </authorList>
    </citation>
    <scope>NUCLEOTIDE SEQUENCE [LARGE SCALE GENOMIC DNA]</scope>
    <source>
        <strain evidence="2 3">IFM 55266</strain>
    </source>
</reference>
<dbReference type="EMBL" id="BHVY01000003">
    <property type="protein sequence ID" value="GIJ85190.1"/>
    <property type="molecule type" value="Genomic_DNA"/>
</dbReference>